<accession>A0ABD8B7Y5</accession>
<name>A0ABD8B7Y5_9NEIS</name>
<gene>
    <name evidence="1" type="ORF">LVJ77_12130</name>
</gene>
<dbReference type="RefSeq" id="WP_281168318.1">
    <property type="nucleotide sequence ID" value="NZ_CP091521.1"/>
</dbReference>
<dbReference type="PROSITE" id="PS51257">
    <property type="entry name" value="PROKAR_LIPOPROTEIN"/>
    <property type="match status" value="1"/>
</dbReference>
<sequence length="40" mass="4125">MFKNTFLIALAALALAGCDAKDACLDAGGSYNEASKVCEK</sequence>
<organism evidence="1 2">
    <name type="scientific">Conchiformibius kuhniae</name>
    <dbReference type="NCBI Taxonomy" id="211502"/>
    <lineage>
        <taxon>Bacteria</taxon>
        <taxon>Pseudomonadati</taxon>
        <taxon>Pseudomonadota</taxon>
        <taxon>Betaproteobacteria</taxon>
        <taxon>Neisseriales</taxon>
        <taxon>Neisseriaceae</taxon>
        <taxon>Conchiformibius</taxon>
    </lineage>
</organism>
<dbReference type="Proteomes" id="UP000831534">
    <property type="component" value="Chromosome"/>
</dbReference>
<reference evidence="1 2" key="1">
    <citation type="journal article" date="2022" name="Res Sq">
        <title>Evolution of multicellular longitudinally dividing oral cavity symbionts (Neisseriaceae).</title>
        <authorList>
            <person name="Nyongesa S."/>
            <person name="Weber P."/>
            <person name="Bernet E."/>
            <person name="Pullido F."/>
            <person name="Nieckarz M."/>
            <person name="Delaby M."/>
            <person name="Nieves C."/>
            <person name="Viehboeck T."/>
            <person name="Krause N."/>
            <person name="Rivera-Millot A."/>
            <person name="Nakamura A."/>
            <person name="Vischer N."/>
            <person name="VanNieuwenhze M."/>
            <person name="Brun Y."/>
            <person name="Cava F."/>
            <person name="Bulgheresi S."/>
            <person name="Veyrier F."/>
        </authorList>
    </citation>
    <scope>NUCLEOTIDE SEQUENCE [LARGE SCALE GENOMIC DNA]</scope>
    <source>
        <strain evidence="1 2">17694</strain>
    </source>
</reference>
<evidence type="ECO:0000313" key="2">
    <source>
        <dbReference type="Proteomes" id="UP000831534"/>
    </source>
</evidence>
<evidence type="ECO:0008006" key="3">
    <source>
        <dbReference type="Google" id="ProtNLM"/>
    </source>
</evidence>
<evidence type="ECO:0000313" key="1">
    <source>
        <dbReference type="EMBL" id="XHH50103.1"/>
    </source>
</evidence>
<proteinExistence type="predicted"/>
<protein>
    <recommendedName>
        <fullName evidence="3">Lipoprotein</fullName>
    </recommendedName>
</protein>
<dbReference type="EMBL" id="CP091521">
    <property type="protein sequence ID" value="XHH50103.1"/>
    <property type="molecule type" value="Genomic_DNA"/>
</dbReference>
<dbReference type="KEGG" id="ckh:LVJ77_12130"/>
<dbReference type="AlphaFoldDB" id="A0ABD8B7Y5"/>
<keyword evidence="2" id="KW-1185">Reference proteome</keyword>